<evidence type="ECO:0000256" key="4">
    <source>
        <dbReference type="PROSITE-ProRule" id="PRU00473"/>
    </source>
</evidence>
<dbReference type="InterPro" id="IPR011659">
    <property type="entry name" value="WD40"/>
</dbReference>
<dbReference type="SUPFAM" id="SSF49478">
    <property type="entry name" value="Cna protein B-type domain"/>
    <property type="match status" value="1"/>
</dbReference>
<evidence type="ECO:0000313" key="6">
    <source>
        <dbReference type="EMBL" id="SNR92049.1"/>
    </source>
</evidence>
<dbReference type="Gene3D" id="3.30.1330.60">
    <property type="entry name" value="OmpA-like domain"/>
    <property type="match status" value="1"/>
</dbReference>
<protein>
    <submittedName>
        <fullName evidence="6">WD40-like Beta Propeller Repeat</fullName>
    </submittedName>
</protein>
<gene>
    <name evidence="6" type="ORF">SAMN06265376_104242</name>
</gene>
<evidence type="ECO:0000256" key="3">
    <source>
        <dbReference type="ARBA" id="ARBA00023237"/>
    </source>
</evidence>
<dbReference type="InterPro" id="IPR036737">
    <property type="entry name" value="OmpA-like_sf"/>
</dbReference>
<comment type="subcellular location">
    <subcellularLocation>
        <location evidence="1">Cell outer membrane</location>
    </subcellularLocation>
</comment>
<dbReference type="CDD" id="cd07185">
    <property type="entry name" value="OmpA_C-like"/>
    <property type="match status" value="1"/>
</dbReference>
<dbReference type="Gene3D" id="2.120.10.30">
    <property type="entry name" value="TolB, C-terminal domain"/>
    <property type="match status" value="1"/>
</dbReference>
<evidence type="ECO:0000313" key="7">
    <source>
        <dbReference type="Proteomes" id="UP000198379"/>
    </source>
</evidence>
<dbReference type="GO" id="GO:0009279">
    <property type="term" value="C:cell outer membrane"/>
    <property type="evidence" value="ECO:0007669"/>
    <property type="project" value="UniProtKB-SubCell"/>
</dbReference>
<organism evidence="6 7">
    <name type="scientific">Dokdonia pacifica</name>
    <dbReference type="NCBI Taxonomy" id="1627892"/>
    <lineage>
        <taxon>Bacteria</taxon>
        <taxon>Pseudomonadati</taxon>
        <taxon>Bacteroidota</taxon>
        <taxon>Flavobacteriia</taxon>
        <taxon>Flavobacteriales</taxon>
        <taxon>Flavobacteriaceae</taxon>
        <taxon>Dokdonia</taxon>
    </lineage>
</organism>
<evidence type="ECO:0000259" key="5">
    <source>
        <dbReference type="PROSITE" id="PS51123"/>
    </source>
</evidence>
<sequence>MMFQIKKAIRYSLIATLIIGGVGESYGQEQVDEAKQEIKEKKTGSVKKAEKRFDQYAFVDARDLYLRIADKGNKSPEVLKKLGDSYYFNGEYRDAVIWYGQLVNTGGDQVTPEYYFRYAQSLKSVQRYEEADQIMSAFETANGNDKRGQMFVKERDYLAEIERQSGRYGIKPININSGLQDFSPSFYGERLVFSSNRENSTGTLIHDWNDQPFLDLYIVDNPESDNPIINKLEGDVNTKYHESSTVFNDLGDVMYFTRNNYTDRKLKRDEEGTNKLKLYKSFRESGQWSIAEELPFNSNEYSVAHPALSPDGKTLYFASDMPGTKGLSDLWRVSINADGTYGNPENLGETINTEGRETFPFISSDGRLFFATDGHVGLGGLDVFVAQIDDNGTVGDAYNAGKPVNSSYDDFGLILNNDKGVGYFSSNRATGLGNDDIYGFTRDKKLLTNCGQVITGITRDVKTDEILPMARVQLRDQQNNVVTQTTSDVQGNYGFDGINCNDVYVVRAEKENYDPAEAIITTDGEPGRSLKRDLYLKPPVAVNVGDDLNELLGLKPIYFDLDKSFIRPDAERELIKVIAFMEQFPNSKIDVRSHTDSRADDAYNIALSQRRNTATIDYIVNVGGVSRSRLTGRGYGETQLTNRCSNGVACSEGEHQLNRRSEFIILAK</sequence>
<keyword evidence="3" id="KW-0998">Cell outer membrane</keyword>
<keyword evidence="2 4" id="KW-0472">Membrane</keyword>
<evidence type="ECO:0000256" key="2">
    <source>
        <dbReference type="ARBA" id="ARBA00023136"/>
    </source>
</evidence>
<dbReference type="InterPro" id="IPR011042">
    <property type="entry name" value="6-blade_b-propeller_TolB-like"/>
</dbReference>
<dbReference type="InterPro" id="IPR006665">
    <property type="entry name" value="OmpA-like"/>
</dbReference>
<dbReference type="Pfam" id="PF13620">
    <property type="entry name" value="CarboxypepD_reg"/>
    <property type="match status" value="1"/>
</dbReference>
<dbReference type="InterPro" id="IPR006664">
    <property type="entry name" value="OMP_bac"/>
</dbReference>
<dbReference type="SUPFAM" id="SSF48452">
    <property type="entry name" value="TPR-like"/>
    <property type="match status" value="1"/>
</dbReference>
<dbReference type="SUPFAM" id="SSF82171">
    <property type="entry name" value="DPP6 N-terminal domain-like"/>
    <property type="match status" value="1"/>
</dbReference>
<name>A0A239A956_9FLAO</name>
<reference evidence="6 7" key="1">
    <citation type="submission" date="2017-06" db="EMBL/GenBank/DDBJ databases">
        <authorList>
            <person name="Kim H.J."/>
            <person name="Triplett B.A."/>
        </authorList>
    </citation>
    <scope>NUCLEOTIDE SEQUENCE [LARGE SCALE GENOMIC DNA]</scope>
    <source>
        <strain evidence="6 7">DSM 25597</strain>
    </source>
</reference>
<dbReference type="Proteomes" id="UP000198379">
    <property type="component" value="Unassembled WGS sequence"/>
</dbReference>
<accession>A0A239A956</accession>
<dbReference type="Pfam" id="PF07676">
    <property type="entry name" value="PD40"/>
    <property type="match status" value="2"/>
</dbReference>
<dbReference type="Gene3D" id="1.25.40.10">
    <property type="entry name" value="Tetratricopeptide repeat domain"/>
    <property type="match status" value="1"/>
</dbReference>
<dbReference type="PANTHER" id="PTHR30329:SF21">
    <property type="entry name" value="LIPOPROTEIN YIAD-RELATED"/>
    <property type="match status" value="1"/>
</dbReference>
<dbReference type="InterPro" id="IPR011990">
    <property type="entry name" value="TPR-like_helical_dom_sf"/>
</dbReference>
<dbReference type="AlphaFoldDB" id="A0A239A956"/>
<dbReference type="Gene3D" id="2.60.40.1120">
    <property type="entry name" value="Carboxypeptidase-like, regulatory domain"/>
    <property type="match status" value="1"/>
</dbReference>
<keyword evidence="7" id="KW-1185">Reference proteome</keyword>
<dbReference type="RefSeq" id="WP_229746952.1">
    <property type="nucleotide sequence ID" value="NZ_BMEP01000007.1"/>
</dbReference>
<evidence type="ECO:0000256" key="1">
    <source>
        <dbReference type="ARBA" id="ARBA00004442"/>
    </source>
</evidence>
<dbReference type="InterPro" id="IPR050330">
    <property type="entry name" value="Bact_OuterMem_StrucFunc"/>
</dbReference>
<feature type="domain" description="OmpA-like" evidence="5">
    <location>
        <begin position="546"/>
        <end position="668"/>
    </location>
</feature>
<dbReference type="EMBL" id="FZNY01000004">
    <property type="protein sequence ID" value="SNR92049.1"/>
    <property type="molecule type" value="Genomic_DNA"/>
</dbReference>
<dbReference type="PROSITE" id="PS51123">
    <property type="entry name" value="OMPA_2"/>
    <property type="match status" value="1"/>
</dbReference>
<proteinExistence type="predicted"/>
<dbReference type="SUPFAM" id="SSF103088">
    <property type="entry name" value="OmpA-like"/>
    <property type="match status" value="1"/>
</dbReference>
<dbReference type="PRINTS" id="PR01021">
    <property type="entry name" value="OMPADOMAIN"/>
</dbReference>
<dbReference type="PANTHER" id="PTHR30329">
    <property type="entry name" value="STATOR ELEMENT OF FLAGELLAR MOTOR COMPLEX"/>
    <property type="match status" value="1"/>
</dbReference>
<dbReference type="Pfam" id="PF00691">
    <property type="entry name" value="OmpA"/>
    <property type="match status" value="1"/>
</dbReference>